<accession>A0ABS5MX74</accession>
<keyword evidence="1" id="KW-1133">Transmembrane helix</keyword>
<dbReference type="RefSeq" id="WP_212544863.1">
    <property type="nucleotide sequence ID" value="NZ_JAGYHF010000005.1"/>
</dbReference>
<dbReference type="Proteomes" id="UP000676035">
    <property type="component" value="Unassembled WGS sequence"/>
</dbReference>
<keyword evidence="1" id="KW-0812">Transmembrane</keyword>
<organism evidence="2 3">
    <name type="scientific">Pseudomonas rustica</name>
    <dbReference type="NCBI Taxonomy" id="2827099"/>
    <lineage>
        <taxon>Bacteria</taxon>
        <taxon>Pseudomonadati</taxon>
        <taxon>Pseudomonadota</taxon>
        <taxon>Gammaproteobacteria</taxon>
        <taxon>Pseudomonadales</taxon>
        <taxon>Pseudomonadaceae</taxon>
        <taxon>Pseudomonas</taxon>
    </lineage>
</organism>
<evidence type="ECO:0008006" key="4">
    <source>
        <dbReference type="Google" id="ProtNLM"/>
    </source>
</evidence>
<evidence type="ECO:0000313" key="2">
    <source>
        <dbReference type="EMBL" id="MBS4078907.1"/>
    </source>
</evidence>
<feature type="transmembrane region" description="Helical" evidence="1">
    <location>
        <begin position="104"/>
        <end position="126"/>
    </location>
</feature>
<comment type="caution">
    <text evidence="2">The sequence shown here is derived from an EMBL/GenBank/DDBJ whole genome shotgun (WGS) entry which is preliminary data.</text>
</comment>
<sequence>MSAKDVYFVFVIFDLLLGLALLFAQLYFSHFKLDMLIGLLSNSYGVKIRHPFMKMGFGGRMFLTMNLSWMLFRHKVSIRNGELDPQDYENVPSALRVYSQGMQLFGFVMGVLMIILFIVGKFSGWLK</sequence>
<protein>
    <recommendedName>
        <fullName evidence="4">DUF3899 domain-containing protein</fullName>
    </recommendedName>
</protein>
<keyword evidence="3" id="KW-1185">Reference proteome</keyword>
<gene>
    <name evidence="2" type="ORF">KFS80_11490</name>
</gene>
<dbReference type="EMBL" id="JAGYHF010000005">
    <property type="protein sequence ID" value="MBS4078907.1"/>
    <property type="molecule type" value="Genomic_DNA"/>
</dbReference>
<feature type="transmembrane region" description="Helical" evidence="1">
    <location>
        <begin position="6"/>
        <end position="31"/>
    </location>
</feature>
<keyword evidence="1" id="KW-0472">Membrane</keyword>
<reference evidence="2 3" key="1">
    <citation type="submission" date="2021-04" db="EMBL/GenBank/DDBJ databases">
        <title>Pseudomonas rustica sp. nov. isolated from raw milk.</title>
        <authorList>
            <person name="Fiedler G."/>
            <person name="Gieschler S."/>
            <person name="Kabisch J."/>
            <person name="Grimmler C."/>
            <person name="Brinks E."/>
            <person name="Wagner N."/>
            <person name="Hetzer B."/>
            <person name="Franz C.M.A.P."/>
            <person name="Boehnlein C."/>
        </authorList>
    </citation>
    <scope>NUCLEOTIDE SEQUENCE [LARGE SCALE GENOMIC DNA]</scope>
    <source>
        <strain evidence="2 3">MBT-4</strain>
    </source>
</reference>
<evidence type="ECO:0000313" key="3">
    <source>
        <dbReference type="Proteomes" id="UP000676035"/>
    </source>
</evidence>
<proteinExistence type="predicted"/>
<name>A0ABS5MX74_9PSED</name>
<evidence type="ECO:0000256" key="1">
    <source>
        <dbReference type="SAM" id="Phobius"/>
    </source>
</evidence>